<feature type="domain" description="Alpha-L-rhamnosidase six-hairpin glycosidase" evidence="6">
    <location>
        <begin position="418"/>
        <end position="755"/>
    </location>
</feature>
<evidence type="ECO:0000313" key="9">
    <source>
        <dbReference type="Proteomes" id="UP001596455"/>
    </source>
</evidence>
<dbReference type="InterPro" id="IPR016007">
    <property type="entry name" value="Alpha_rhamnosid"/>
</dbReference>
<evidence type="ECO:0000256" key="1">
    <source>
        <dbReference type="ARBA" id="ARBA00001445"/>
    </source>
</evidence>
<comment type="caution">
    <text evidence="8">The sequence shown here is derived from an EMBL/GenBank/DDBJ whole genome shotgun (WGS) entry which is preliminary data.</text>
</comment>
<evidence type="ECO:0000256" key="3">
    <source>
        <dbReference type="ARBA" id="ARBA00022801"/>
    </source>
</evidence>
<keyword evidence="3 8" id="KW-0378">Hydrolase</keyword>
<dbReference type="PANTHER" id="PTHR33307:SF6">
    <property type="entry name" value="ALPHA-RHAMNOSIDASE (EUROFUNG)-RELATED"/>
    <property type="match status" value="1"/>
</dbReference>
<dbReference type="EC" id="3.2.1.40" evidence="2"/>
<feature type="domain" description="Bacterial alpha-L-rhamnosidase N-terminal" evidence="5">
    <location>
        <begin position="134"/>
        <end position="304"/>
    </location>
</feature>
<dbReference type="InterPro" id="IPR008902">
    <property type="entry name" value="Rhamnosid_concanavalin"/>
</dbReference>
<accession>A0ABW2Q399</accession>
<evidence type="ECO:0000259" key="4">
    <source>
        <dbReference type="Pfam" id="PF05592"/>
    </source>
</evidence>
<dbReference type="SUPFAM" id="SSF48208">
    <property type="entry name" value="Six-hairpin glycosidases"/>
    <property type="match status" value="1"/>
</dbReference>
<feature type="domain" description="Alpha-L-rhamnosidase concanavalin-like" evidence="4">
    <location>
        <begin position="314"/>
        <end position="402"/>
    </location>
</feature>
<dbReference type="Pfam" id="PF05592">
    <property type="entry name" value="Bac_rhamnosid"/>
    <property type="match status" value="1"/>
</dbReference>
<comment type="catalytic activity">
    <reaction evidence="1">
        <text>Hydrolysis of terminal non-reducing alpha-L-rhamnose residues in alpha-L-rhamnosides.</text>
        <dbReference type="EC" id="3.2.1.40"/>
    </reaction>
</comment>
<dbReference type="InterPro" id="IPR035396">
    <property type="entry name" value="Bac_rhamnosid6H"/>
</dbReference>
<dbReference type="Pfam" id="PF08531">
    <property type="entry name" value="Bac_rhamnosid_N"/>
    <property type="match status" value="1"/>
</dbReference>
<dbReference type="InterPro" id="IPR035398">
    <property type="entry name" value="Bac_rhamnosid_C"/>
</dbReference>
<dbReference type="GO" id="GO:0016787">
    <property type="term" value="F:hydrolase activity"/>
    <property type="evidence" value="ECO:0007669"/>
    <property type="project" value="UniProtKB-KW"/>
</dbReference>
<dbReference type="InterPro" id="IPR008928">
    <property type="entry name" value="6-hairpin_glycosidase_sf"/>
</dbReference>
<dbReference type="RefSeq" id="WP_382390439.1">
    <property type="nucleotide sequence ID" value="NZ_JBHTCQ010000001.1"/>
</dbReference>
<dbReference type="Pfam" id="PF25788">
    <property type="entry name" value="Ig_Rha78A_N"/>
    <property type="match status" value="1"/>
</dbReference>
<dbReference type="Pfam" id="PF17390">
    <property type="entry name" value="Bac_rhamnosid_C"/>
    <property type="match status" value="1"/>
</dbReference>
<dbReference type="Gene3D" id="2.60.120.260">
    <property type="entry name" value="Galactose-binding domain-like"/>
    <property type="match status" value="2"/>
</dbReference>
<gene>
    <name evidence="8" type="ORF">ACFQQL_01240</name>
</gene>
<dbReference type="Gene3D" id="1.50.10.10">
    <property type="match status" value="1"/>
</dbReference>
<reference evidence="9" key="1">
    <citation type="journal article" date="2019" name="Int. J. Syst. Evol. Microbiol.">
        <title>The Global Catalogue of Microorganisms (GCM) 10K type strain sequencing project: providing services to taxonomists for standard genome sequencing and annotation.</title>
        <authorList>
            <consortium name="The Broad Institute Genomics Platform"/>
            <consortium name="The Broad Institute Genome Sequencing Center for Infectious Disease"/>
            <person name="Wu L."/>
            <person name="Ma J."/>
        </authorList>
    </citation>
    <scope>NUCLEOTIDE SEQUENCE [LARGE SCALE GENOMIC DNA]</scope>
    <source>
        <strain evidence="9">JCM 1490</strain>
    </source>
</reference>
<dbReference type="EMBL" id="JBHTCQ010000001">
    <property type="protein sequence ID" value="MFC7403716.1"/>
    <property type="molecule type" value="Genomic_DNA"/>
</dbReference>
<evidence type="ECO:0000313" key="8">
    <source>
        <dbReference type="EMBL" id="MFC7403716.1"/>
    </source>
</evidence>
<name>A0ABW2Q399_9MICO</name>
<protein>
    <recommendedName>
        <fullName evidence="2">alpha-L-rhamnosidase</fullName>
        <ecNumber evidence="2">3.2.1.40</ecNumber>
    </recommendedName>
</protein>
<organism evidence="8 9">
    <name type="scientific">Georgenia alba</name>
    <dbReference type="NCBI Taxonomy" id="2233858"/>
    <lineage>
        <taxon>Bacteria</taxon>
        <taxon>Bacillati</taxon>
        <taxon>Actinomycetota</taxon>
        <taxon>Actinomycetes</taxon>
        <taxon>Micrococcales</taxon>
        <taxon>Bogoriellaceae</taxon>
        <taxon>Georgenia</taxon>
    </lineage>
</organism>
<dbReference type="Proteomes" id="UP001596455">
    <property type="component" value="Unassembled WGS sequence"/>
</dbReference>
<dbReference type="Gene3D" id="2.60.420.10">
    <property type="entry name" value="Maltose phosphorylase, domain 3"/>
    <property type="match status" value="1"/>
</dbReference>
<dbReference type="PANTHER" id="PTHR33307">
    <property type="entry name" value="ALPHA-RHAMNOSIDASE (EUROFUNG)"/>
    <property type="match status" value="1"/>
</dbReference>
<proteinExistence type="predicted"/>
<keyword evidence="9" id="KW-1185">Reference proteome</keyword>
<feature type="domain" description="Alpha-L-rhamnosidase C-terminal" evidence="7">
    <location>
        <begin position="757"/>
        <end position="832"/>
    </location>
</feature>
<dbReference type="Gene3D" id="2.60.40.10">
    <property type="entry name" value="Immunoglobulins"/>
    <property type="match status" value="1"/>
</dbReference>
<dbReference type="InterPro" id="IPR013737">
    <property type="entry name" value="Bac_rhamnosid_N"/>
</dbReference>
<dbReference type="PIRSF" id="PIRSF010631">
    <property type="entry name" value="A-rhamnsds"/>
    <property type="match status" value="1"/>
</dbReference>
<dbReference type="InterPro" id="IPR012341">
    <property type="entry name" value="6hp_glycosidase-like_sf"/>
</dbReference>
<dbReference type="InterPro" id="IPR013783">
    <property type="entry name" value="Ig-like_fold"/>
</dbReference>
<evidence type="ECO:0000259" key="6">
    <source>
        <dbReference type="Pfam" id="PF17389"/>
    </source>
</evidence>
<dbReference type="Pfam" id="PF17389">
    <property type="entry name" value="Bac_rhamnosid6H"/>
    <property type="match status" value="1"/>
</dbReference>
<evidence type="ECO:0000256" key="2">
    <source>
        <dbReference type="ARBA" id="ARBA00012652"/>
    </source>
</evidence>
<evidence type="ECO:0000259" key="5">
    <source>
        <dbReference type="Pfam" id="PF08531"/>
    </source>
</evidence>
<sequence length="836" mass="91875">MAVRLEHLTVEHATEPCGVDVVPRFGWHVRTDEPGVRQRSWRVVVAGPGGEVWDSGEVPDDRCAEIAYAGPPLEGLTRYRWSVVVMTTDGAASGASVFVTGVLDGDWRGAEWVGGPGGRPAPLLRHEFDLDVEPAEALLVVAAGGYARVEVDGRPAGAQHLSPGFTDYDVTVQYTVEDVTHLLARGRHSIGAELGREFFGMLGRNTWEWERAAWHDEPCLRLLLLVRDAAGRRHAVVSGPSWRATGGPTRWDDLYAGEDHDARAAADGWSLPGFDDSGWSPARQVRGPRGRLVHQRQQPVGVVEELAPERVHALGPGAWTLSFPRVVAGWAAVEADEVAPGRTIELRFGEKLRADGSVDNEDHQGFLDGRFQTDRVTGAGGPLRWERRFGYHGFQHVEVRAAALPRVTARVARTLAPRTGAFACADPLLNRLHENAVATLENNLHHLPTDTPMYEKNGWTGDGLLGAEMMLLNLDVHELLAKWAGDIAASRHGEGAPAVIAPCGGWTLDWSPAPVWHAALLLVPWEVYRQRGDRRVLEEVWPDARDYLRFEVARWPDEVADSTLTDYLSPETSVRGGNGPEDTRIAATAMVARMCEVAARIARVLGDDDAEWEAAASRFRSAFVTEFYDADTAAVRSTADEGLGYRQTPAVLALAFDLLPASERRRVADRLAADVRERDHHLSTGALGTKHLLPVLTRFGHADVAWTVATRTTFPSWGFWVAQGATTMWEHWRPESRSRNHYFMGTVEDWLYSGVVGLEPLSPGWRRARVAPAVTDHLAWASGHVTTPQGRLAVHWRHEDGSLRIDVDVPVGTEAVVDLPGLTRSLAPGRHTLSRP</sequence>
<evidence type="ECO:0000259" key="7">
    <source>
        <dbReference type="Pfam" id="PF17390"/>
    </source>
</evidence>